<dbReference type="Proteomes" id="UP000249464">
    <property type="component" value="Unassembled WGS sequence"/>
</dbReference>
<gene>
    <name evidence="1" type="primary">BQ5605_C003g02218</name>
    <name evidence="1" type="ORF">BQ5605_C003G02218</name>
</gene>
<reference evidence="1 2" key="1">
    <citation type="submission" date="2016-11" db="EMBL/GenBank/DDBJ databases">
        <authorList>
            <person name="Jaros S."/>
            <person name="Januszkiewicz K."/>
            <person name="Wedrychowicz H."/>
        </authorList>
    </citation>
    <scope>NUCLEOTIDE SEQUENCE [LARGE SCALE GENOMIC DNA]</scope>
</reference>
<dbReference type="AlphaFoldDB" id="A0A2X0M101"/>
<accession>A0A2X0M101</accession>
<name>A0A2X0M101_9BASI</name>
<dbReference type="EMBL" id="FQNC01000042">
    <property type="protein sequence ID" value="SGY39431.1"/>
    <property type="molecule type" value="Genomic_DNA"/>
</dbReference>
<protein>
    <submittedName>
        <fullName evidence="1">BQ5605_C003g02218 protein</fullName>
    </submittedName>
</protein>
<organism evidence="1 2">
    <name type="scientific">Microbotryum silenes-dioicae</name>
    <dbReference type="NCBI Taxonomy" id="796604"/>
    <lineage>
        <taxon>Eukaryota</taxon>
        <taxon>Fungi</taxon>
        <taxon>Dikarya</taxon>
        <taxon>Basidiomycota</taxon>
        <taxon>Pucciniomycotina</taxon>
        <taxon>Microbotryomycetes</taxon>
        <taxon>Microbotryales</taxon>
        <taxon>Microbotryaceae</taxon>
        <taxon>Microbotryum</taxon>
    </lineage>
</organism>
<dbReference type="STRING" id="796604.A0A2X0M101"/>
<evidence type="ECO:0000313" key="1">
    <source>
        <dbReference type="EMBL" id="SGY39431.1"/>
    </source>
</evidence>
<sequence>MPRECCHHSDRALLHYLYTDPIIFAPLASTYHVARDAALAFDTPFPFSSRRVYLLANTPWPQSKGGGGPCSAKAMYRMADKLGLPELKERAYYEFRRLLYSHMGLPFLHLIKLPYEVFSLLAARFNEIQRVESAFLLERRWNEIEASHGLRKVFALIRGNCLLARQYFYFGCCRTPKAASRSKHIDFEEVWLGIIDYLEVTMTPEIEGADMRI</sequence>
<evidence type="ECO:0000313" key="2">
    <source>
        <dbReference type="Proteomes" id="UP000249464"/>
    </source>
</evidence>
<keyword evidence="2" id="KW-1185">Reference proteome</keyword>
<proteinExistence type="predicted"/>